<keyword evidence="2" id="KW-1185">Reference proteome</keyword>
<organism evidence="1 2">
    <name type="scientific">Exserohilum turcicum (strain 28A)</name>
    <name type="common">Northern leaf blight fungus</name>
    <name type="synonym">Setosphaeria turcica</name>
    <dbReference type="NCBI Taxonomy" id="671987"/>
    <lineage>
        <taxon>Eukaryota</taxon>
        <taxon>Fungi</taxon>
        <taxon>Dikarya</taxon>
        <taxon>Ascomycota</taxon>
        <taxon>Pezizomycotina</taxon>
        <taxon>Dothideomycetes</taxon>
        <taxon>Pleosporomycetidae</taxon>
        <taxon>Pleosporales</taxon>
        <taxon>Pleosporineae</taxon>
        <taxon>Pleosporaceae</taxon>
        <taxon>Exserohilum</taxon>
    </lineage>
</organism>
<dbReference type="OrthoDB" id="5098351at2759"/>
<dbReference type="HOGENOM" id="CLU_2114629_0_0_1"/>
<name>R0K2N6_EXST2</name>
<sequence>LHKELMDWSQTTGIHFSPPKYSFLHFQTPRQKLFADLPDIPEMTANRRKILVTRAQPLRILGIRVDPHLSWHGHVEHIVECVKRRMHSLQSIFGSTWGLSLYQLRRLYFQCILPRITYACGAWYL</sequence>
<dbReference type="RefSeq" id="XP_008025816.1">
    <property type="nucleotide sequence ID" value="XM_008027625.1"/>
</dbReference>
<protein>
    <submittedName>
        <fullName evidence="1">Uncharacterized protein</fullName>
    </submittedName>
</protein>
<evidence type="ECO:0000313" key="2">
    <source>
        <dbReference type="Proteomes" id="UP000016935"/>
    </source>
</evidence>
<proteinExistence type="predicted"/>
<feature type="non-terminal residue" evidence="1">
    <location>
        <position position="1"/>
    </location>
</feature>
<dbReference type="AlphaFoldDB" id="R0K2N6"/>
<gene>
    <name evidence="1" type="ORF">SETTUDRAFT_88280</name>
</gene>
<reference evidence="1 2" key="1">
    <citation type="journal article" date="2012" name="PLoS Pathog.">
        <title>Diverse lifestyles and strategies of plant pathogenesis encoded in the genomes of eighteen Dothideomycetes fungi.</title>
        <authorList>
            <person name="Ohm R.A."/>
            <person name="Feau N."/>
            <person name="Henrissat B."/>
            <person name="Schoch C.L."/>
            <person name="Horwitz B.A."/>
            <person name="Barry K.W."/>
            <person name="Condon B.J."/>
            <person name="Copeland A.C."/>
            <person name="Dhillon B."/>
            <person name="Glaser F."/>
            <person name="Hesse C.N."/>
            <person name="Kosti I."/>
            <person name="LaButti K."/>
            <person name="Lindquist E.A."/>
            <person name="Lucas S."/>
            <person name="Salamov A.A."/>
            <person name="Bradshaw R.E."/>
            <person name="Ciuffetti L."/>
            <person name="Hamelin R.C."/>
            <person name="Kema G.H.J."/>
            <person name="Lawrence C."/>
            <person name="Scott J.A."/>
            <person name="Spatafora J.W."/>
            <person name="Turgeon B.G."/>
            <person name="de Wit P.J.G.M."/>
            <person name="Zhong S."/>
            <person name="Goodwin S.B."/>
            <person name="Grigoriev I.V."/>
        </authorList>
    </citation>
    <scope>NUCLEOTIDE SEQUENCE [LARGE SCALE GENOMIC DNA]</scope>
    <source>
        <strain evidence="2">28A</strain>
    </source>
</reference>
<accession>R0K2N6</accession>
<evidence type="ECO:0000313" key="1">
    <source>
        <dbReference type="EMBL" id="EOA87403.1"/>
    </source>
</evidence>
<dbReference type="STRING" id="671987.R0K2N6"/>
<dbReference type="GeneID" id="19405696"/>
<dbReference type="Proteomes" id="UP000016935">
    <property type="component" value="Unassembled WGS sequence"/>
</dbReference>
<reference evidence="1 2" key="2">
    <citation type="journal article" date="2013" name="PLoS Genet.">
        <title>Comparative genome structure, secondary metabolite, and effector coding capacity across Cochliobolus pathogens.</title>
        <authorList>
            <person name="Condon B.J."/>
            <person name="Leng Y."/>
            <person name="Wu D."/>
            <person name="Bushley K.E."/>
            <person name="Ohm R.A."/>
            <person name="Otillar R."/>
            <person name="Martin J."/>
            <person name="Schackwitz W."/>
            <person name="Grimwood J."/>
            <person name="MohdZainudin N."/>
            <person name="Xue C."/>
            <person name="Wang R."/>
            <person name="Manning V.A."/>
            <person name="Dhillon B."/>
            <person name="Tu Z.J."/>
            <person name="Steffenson B.J."/>
            <person name="Salamov A."/>
            <person name="Sun H."/>
            <person name="Lowry S."/>
            <person name="LaButti K."/>
            <person name="Han J."/>
            <person name="Copeland A."/>
            <person name="Lindquist E."/>
            <person name="Barry K."/>
            <person name="Schmutz J."/>
            <person name="Baker S.E."/>
            <person name="Ciuffetti L.M."/>
            <person name="Grigoriev I.V."/>
            <person name="Zhong S."/>
            <person name="Turgeon B.G."/>
        </authorList>
    </citation>
    <scope>NUCLEOTIDE SEQUENCE [LARGE SCALE GENOMIC DNA]</scope>
    <source>
        <strain evidence="2">28A</strain>
    </source>
</reference>
<dbReference type="EMBL" id="KB908592">
    <property type="protein sequence ID" value="EOA87403.1"/>
    <property type="molecule type" value="Genomic_DNA"/>
</dbReference>